<keyword evidence="2" id="KW-0106">Calcium</keyword>
<feature type="domain" description="EF-hand" evidence="4">
    <location>
        <begin position="1"/>
        <end position="35"/>
    </location>
</feature>
<evidence type="ECO:0000313" key="5">
    <source>
        <dbReference type="EMBL" id="KAJ8936678.1"/>
    </source>
</evidence>
<evidence type="ECO:0000313" key="6">
    <source>
        <dbReference type="Proteomes" id="UP001162162"/>
    </source>
</evidence>
<dbReference type="PANTHER" id="PTHR19237">
    <property type="entry name" value="NUCLEOBINDIN"/>
    <property type="match status" value="1"/>
</dbReference>
<feature type="region of interest" description="Disordered" evidence="3">
    <location>
        <begin position="147"/>
        <end position="245"/>
    </location>
</feature>
<keyword evidence="6" id="KW-1185">Reference proteome</keyword>
<dbReference type="GO" id="GO:0005509">
    <property type="term" value="F:calcium ion binding"/>
    <property type="evidence" value="ECO:0007669"/>
    <property type="project" value="InterPro"/>
</dbReference>
<feature type="compositionally biased region" description="Low complexity" evidence="3">
    <location>
        <begin position="185"/>
        <end position="220"/>
    </location>
</feature>
<feature type="compositionally biased region" description="Low complexity" evidence="3">
    <location>
        <begin position="227"/>
        <end position="245"/>
    </location>
</feature>
<dbReference type="PROSITE" id="PS00018">
    <property type="entry name" value="EF_HAND_1"/>
    <property type="match status" value="1"/>
</dbReference>
<evidence type="ECO:0000256" key="2">
    <source>
        <dbReference type="ARBA" id="ARBA00022837"/>
    </source>
</evidence>
<evidence type="ECO:0000259" key="4">
    <source>
        <dbReference type="PROSITE" id="PS50222"/>
    </source>
</evidence>
<proteinExistence type="predicted"/>
<dbReference type="InterPro" id="IPR040250">
    <property type="entry name" value="Nucleobindin"/>
</dbReference>
<feature type="compositionally biased region" description="Polar residues" evidence="3">
    <location>
        <begin position="147"/>
        <end position="166"/>
    </location>
</feature>
<accession>A0AAV8XF56</accession>
<dbReference type="EMBL" id="JAPWTK010000724">
    <property type="protein sequence ID" value="KAJ8936678.1"/>
    <property type="molecule type" value="Genomic_DNA"/>
</dbReference>
<dbReference type="Gene3D" id="1.10.238.10">
    <property type="entry name" value="EF-hand"/>
    <property type="match status" value="1"/>
</dbReference>
<evidence type="ECO:0000256" key="3">
    <source>
        <dbReference type="SAM" id="MobiDB-lite"/>
    </source>
</evidence>
<gene>
    <name evidence="5" type="ORF">NQ318_023145</name>
</gene>
<evidence type="ECO:0000256" key="1">
    <source>
        <dbReference type="ARBA" id="ARBA00022729"/>
    </source>
</evidence>
<reference evidence="5" key="1">
    <citation type="journal article" date="2023" name="Insect Mol. Biol.">
        <title>Genome sequencing provides insights into the evolution of gene families encoding plant cell wall-degrading enzymes in longhorned beetles.</title>
        <authorList>
            <person name="Shin N.R."/>
            <person name="Okamura Y."/>
            <person name="Kirsch R."/>
            <person name="Pauchet Y."/>
        </authorList>
    </citation>
    <scope>NUCLEOTIDE SEQUENCE</scope>
    <source>
        <strain evidence="5">AMC_N1</strain>
    </source>
</reference>
<sequence>MERMRETVFKEMDRNNDGFIDYNEFYQQTNTNDFKQDHGWQALDEQRPYTDEELAEYIRQHQMMANQIPQGYPGGYQMHHDGHQQGPPPGYQQLPSGAYQVAPEHHGNPQADTHNRYLRGVITRLRPVDIIRTQCHKDKCRSIQHNRVITSHSRHLNNNLVNSSSKQPRHKPICNIPHRTNHRFSNNPSIISSSSNNPNINSNNPNINSNSLPKSTNSSSNRRRSISNHSNLSRSTSKSNRSLISKCQTLRRIKSPYV</sequence>
<name>A0AAV8XF56_9CUCU</name>
<dbReference type="InterPro" id="IPR002048">
    <property type="entry name" value="EF_hand_dom"/>
</dbReference>
<dbReference type="Proteomes" id="UP001162162">
    <property type="component" value="Unassembled WGS sequence"/>
</dbReference>
<dbReference type="InterPro" id="IPR011992">
    <property type="entry name" value="EF-hand-dom_pair"/>
</dbReference>
<dbReference type="AlphaFoldDB" id="A0AAV8XF56"/>
<dbReference type="PROSITE" id="PS50222">
    <property type="entry name" value="EF_HAND_2"/>
    <property type="match status" value="1"/>
</dbReference>
<comment type="caution">
    <text evidence="5">The sequence shown here is derived from an EMBL/GenBank/DDBJ whole genome shotgun (WGS) entry which is preliminary data.</text>
</comment>
<dbReference type="PANTHER" id="PTHR19237:SF20">
    <property type="entry name" value="NUCLEOBINDIN 1"/>
    <property type="match status" value="1"/>
</dbReference>
<dbReference type="InterPro" id="IPR018247">
    <property type="entry name" value="EF_Hand_1_Ca_BS"/>
</dbReference>
<organism evidence="5 6">
    <name type="scientific">Aromia moschata</name>
    <dbReference type="NCBI Taxonomy" id="1265417"/>
    <lineage>
        <taxon>Eukaryota</taxon>
        <taxon>Metazoa</taxon>
        <taxon>Ecdysozoa</taxon>
        <taxon>Arthropoda</taxon>
        <taxon>Hexapoda</taxon>
        <taxon>Insecta</taxon>
        <taxon>Pterygota</taxon>
        <taxon>Neoptera</taxon>
        <taxon>Endopterygota</taxon>
        <taxon>Coleoptera</taxon>
        <taxon>Polyphaga</taxon>
        <taxon>Cucujiformia</taxon>
        <taxon>Chrysomeloidea</taxon>
        <taxon>Cerambycidae</taxon>
        <taxon>Cerambycinae</taxon>
        <taxon>Callichromatini</taxon>
        <taxon>Aromia</taxon>
    </lineage>
</organism>
<protein>
    <recommendedName>
        <fullName evidence="4">EF-hand domain-containing protein</fullName>
    </recommendedName>
</protein>
<dbReference type="SUPFAM" id="SSF47473">
    <property type="entry name" value="EF-hand"/>
    <property type="match status" value="1"/>
</dbReference>
<keyword evidence="1" id="KW-0732">Signal</keyword>
<dbReference type="GO" id="GO:0070062">
    <property type="term" value="C:extracellular exosome"/>
    <property type="evidence" value="ECO:0007669"/>
    <property type="project" value="TreeGrafter"/>
</dbReference>
<dbReference type="GO" id="GO:0005793">
    <property type="term" value="C:endoplasmic reticulum-Golgi intermediate compartment"/>
    <property type="evidence" value="ECO:0007669"/>
    <property type="project" value="TreeGrafter"/>
</dbReference>